<feature type="compositionally biased region" description="Basic and acidic residues" evidence="1">
    <location>
        <begin position="396"/>
        <end position="405"/>
    </location>
</feature>
<feature type="compositionally biased region" description="Acidic residues" evidence="1">
    <location>
        <begin position="264"/>
        <end position="279"/>
    </location>
</feature>
<proteinExistence type="predicted"/>
<protein>
    <submittedName>
        <fullName evidence="2">Uncharacterized protein</fullName>
    </submittedName>
</protein>
<evidence type="ECO:0000256" key="1">
    <source>
        <dbReference type="SAM" id="MobiDB-lite"/>
    </source>
</evidence>
<feature type="compositionally biased region" description="Acidic residues" evidence="1">
    <location>
        <begin position="139"/>
        <end position="173"/>
    </location>
</feature>
<gene>
    <name evidence="2" type="ORF">QBC32DRAFT_329632</name>
</gene>
<reference evidence="2" key="2">
    <citation type="submission" date="2023-06" db="EMBL/GenBank/DDBJ databases">
        <authorList>
            <consortium name="Lawrence Berkeley National Laboratory"/>
            <person name="Mondo S.J."/>
            <person name="Hensen N."/>
            <person name="Bonometti L."/>
            <person name="Westerberg I."/>
            <person name="Brannstrom I.O."/>
            <person name="Guillou S."/>
            <person name="Cros-Aarteil S."/>
            <person name="Calhoun S."/>
            <person name="Haridas S."/>
            <person name="Kuo A."/>
            <person name="Pangilinan J."/>
            <person name="Riley R."/>
            <person name="Labutti K."/>
            <person name="Andreopoulos B."/>
            <person name="Lipzen A."/>
            <person name="Chen C."/>
            <person name="Yanf M."/>
            <person name="Daum C."/>
            <person name="Ng V."/>
            <person name="Clum A."/>
            <person name="Steindorff A."/>
            <person name="Ohm R."/>
            <person name="Martin F."/>
            <person name="Silar P."/>
            <person name="Natvig D."/>
            <person name="Lalanne C."/>
            <person name="Gautier V."/>
            <person name="Ament-Velasquez S.L."/>
            <person name="Kruys A."/>
            <person name="Hutchinson M.I."/>
            <person name="Powell A.J."/>
            <person name="Barry K."/>
            <person name="Miller A.N."/>
            <person name="Grigoriev I.V."/>
            <person name="Debuchy R."/>
            <person name="Gladieux P."/>
            <person name="Thoren M.H."/>
            <person name="Johannesson H."/>
        </authorList>
    </citation>
    <scope>NUCLEOTIDE SEQUENCE</scope>
    <source>
        <strain evidence="2">CBS 626.80</strain>
    </source>
</reference>
<name>A0AAN6P3X2_9PEZI</name>
<feature type="region of interest" description="Disordered" evidence="1">
    <location>
        <begin position="119"/>
        <end position="194"/>
    </location>
</feature>
<feature type="region of interest" description="Disordered" evidence="1">
    <location>
        <begin position="33"/>
        <end position="71"/>
    </location>
</feature>
<organism evidence="2 3">
    <name type="scientific">Pseudoneurospora amorphoporcata</name>
    <dbReference type="NCBI Taxonomy" id="241081"/>
    <lineage>
        <taxon>Eukaryota</taxon>
        <taxon>Fungi</taxon>
        <taxon>Dikarya</taxon>
        <taxon>Ascomycota</taxon>
        <taxon>Pezizomycotina</taxon>
        <taxon>Sordariomycetes</taxon>
        <taxon>Sordariomycetidae</taxon>
        <taxon>Sordariales</taxon>
        <taxon>Sordariaceae</taxon>
        <taxon>Pseudoneurospora</taxon>
    </lineage>
</organism>
<feature type="region of interest" description="Disordered" evidence="1">
    <location>
        <begin position="252"/>
        <end position="315"/>
    </location>
</feature>
<evidence type="ECO:0000313" key="3">
    <source>
        <dbReference type="Proteomes" id="UP001303222"/>
    </source>
</evidence>
<dbReference type="AlphaFoldDB" id="A0AAN6P3X2"/>
<keyword evidence="3" id="KW-1185">Reference proteome</keyword>
<dbReference type="EMBL" id="MU859061">
    <property type="protein sequence ID" value="KAK3957106.1"/>
    <property type="molecule type" value="Genomic_DNA"/>
</dbReference>
<dbReference type="Proteomes" id="UP001303222">
    <property type="component" value="Unassembled WGS sequence"/>
</dbReference>
<comment type="caution">
    <text evidence="2">The sequence shown here is derived from an EMBL/GenBank/DDBJ whole genome shotgun (WGS) entry which is preliminary data.</text>
</comment>
<feature type="compositionally biased region" description="Basic and acidic residues" evidence="1">
    <location>
        <begin position="174"/>
        <end position="194"/>
    </location>
</feature>
<sequence>MAGIAGLTGITHQLARFCPSNLVRLVRRARYGSKYSSRGAAQDEDEEDLEGRTSQDPSQDPPPPPWQHQGVVGWYNSNRLVENAKCGNCRDCKEKEKKKRRQKKGLRETAKTQLSIIDEVTEPGSKRGSGVGRALSIEEVMEDVEGDVGEEVEKEEEDDVDDQEEEDVGEDVDEEKRGSGVSSETDKGEDRMEDVMRDTWPVLLTTPVFPASPGRLLPLALPDEDCAGSRISGEVVNVYIKRGSSASCLSLPLGGSSSENMEDKGEEEVEVGEVEEEVNDEPKEAQEKVGMEDEDEEVRYSWPTSPRKESRDMKGGTQLWIIDEVTEPGSKRVSGVESTTSKIEKVEEEVEVIGEVTEEAEEKARVEGQVEVDGEIEVGVEVRDSWPAWPASRRGRLLEPSDDGRSTGSCESGEVVHVYRESGEVVHVYFGE</sequence>
<reference evidence="2" key="1">
    <citation type="journal article" date="2023" name="Mol. Phylogenet. Evol.">
        <title>Genome-scale phylogeny and comparative genomics of the fungal order Sordariales.</title>
        <authorList>
            <person name="Hensen N."/>
            <person name="Bonometti L."/>
            <person name="Westerberg I."/>
            <person name="Brannstrom I.O."/>
            <person name="Guillou S."/>
            <person name="Cros-Aarteil S."/>
            <person name="Calhoun S."/>
            <person name="Haridas S."/>
            <person name="Kuo A."/>
            <person name="Mondo S."/>
            <person name="Pangilinan J."/>
            <person name="Riley R."/>
            <person name="LaButti K."/>
            <person name="Andreopoulos B."/>
            <person name="Lipzen A."/>
            <person name="Chen C."/>
            <person name="Yan M."/>
            <person name="Daum C."/>
            <person name="Ng V."/>
            <person name="Clum A."/>
            <person name="Steindorff A."/>
            <person name="Ohm R.A."/>
            <person name="Martin F."/>
            <person name="Silar P."/>
            <person name="Natvig D.O."/>
            <person name="Lalanne C."/>
            <person name="Gautier V."/>
            <person name="Ament-Velasquez S.L."/>
            <person name="Kruys A."/>
            <person name="Hutchinson M.I."/>
            <person name="Powell A.J."/>
            <person name="Barry K."/>
            <person name="Miller A.N."/>
            <person name="Grigoriev I.V."/>
            <person name="Debuchy R."/>
            <person name="Gladieux P."/>
            <person name="Hiltunen Thoren M."/>
            <person name="Johannesson H."/>
        </authorList>
    </citation>
    <scope>NUCLEOTIDE SEQUENCE</scope>
    <source>
        <strain evidence="2">CBS 626.80</strain>
    </source>
</reference>
<feature type="region of interest" description="Disordered" evidence="1">
    <location>
        <begin position="391"/>
        <end position="411"/>
    </location>
</feature>
<accession>A0AAN6P3X2</accession>
<feature type="compositionally biased region" description="Basic and acidic residues" evidence="1">
    <location>
        <begin position="280"/>
        <end position="291"/>
    </location>
</feature>
<evidence type="ECO:0000313" key="2">
    <source>
        <dbReference type="EMBL" id="KAK3957106.1"/>
    </source>
</evidence>